<dbReference type="EMBL" id="JAYKXN010000001">
    <property type="protein sequence ID" value="KAK7318196.1"/>
    <property type="molecule type" value="Genomic_DNA"/>
</dbReference>
<dbReference type="AlphaFoldDB" id="A0AAN9KJS9"/>
<feature type="compositionally biased region" description="Acidic residues" evidence="1">
    <location>
        <begin position="1"/>
        <end position="12"/>
    </location>
</feature>
<comment type="caution">
    <text evidence="2">The sequence shown here is derived from an EMBL/GenBank/DDBJ whole genome shotgun (WGS) entry which is preliminary data.</text>
</comment>
<name>A0AAN9KJS9_CLITE</name>
<dbReference type="Proteomes" id="UP001359559">
    <property type="component" value="Unassembled WGS sequence"/>
</dbReference>
<sequence>MVEEMYMEEEKEEQGNSKVTPSEDHQNGSPNSTRPDEDQKPKLLRIDSECVSSIVNKKNEEELETTAFGSVELDFSSYTHGGSGVSLTLGLQQHDDDEGSGVRVSLAFPAAATTQSSMFEPVHVHHQYSLLDAQQQQQGQNMPYRNLMGTHLLHHLPS</sequence>
<reference evidence="2 3" key="1">
    <citation type="submission" date="2024-01" db="EMBL/GenBank/DDBJ databases">
        <title>The genomes of 5 underutilized Papilionoideae crops provide insights into root nodulation and disease resistance.</title>
        <authorList>
            <person name="Yuan L."/>
        </authorList>
    </citation>
    <scope>NUCLEOTIDE SEQUENCE [LARGE SCALE GENOMIC DNA]</scope>
    <source>
        <strain evidence="2">LY-2023</strain>
        <tissue evidence="2">Leaf</tissue>
    </source>
</reference>
<evidence type="ECO:0000313" key="2">
    <source>
        <dbReference type="EMBL" id="KAK7318196.1"/>
    </source>
</evidence>
<protein>
    <submittedName>
        <fullName evidence="2">Uncharacterized protein</fullName>
    </submittedName>
</protein>
<proteinExistence type="predicted"/>
<keyword evidence="3" id="KW-1185">Reference proteome</keyword>
<accession>A0AAN9KJS9</accession>
<feature type="compositionally biased region" description="Basic and acidic residues" evidence="1">
    <location>
        <begin position="34"/>
        <end position="45"/>
    </location>
</feature>
<evidence type="ECO:0000256" key="1">
    <source>
        <dbReference type="SAM" id="MobiDB-lite"/>
    </source>
</evidence>
<organism evidence="2 3">
    <name type="scientific">Clitoria ternatea</name>
    <name type="common">Butterfly pea</name>
    <dbReference type="NCBI Taxonomy" id="43366"/>
    <lineage>
        <taxon>Eukaryota</taxon>
        <taxon>Viridiplantae</taxon>
        <taxon>Streptophyta</taxon>
        <taxon>Embryophyta</taxon>
        <taxon>Tracheophyta</taxon>
        <taxon>Spermatophyta</taxon>
        <taxon>Magnoliopsida</taxon>
        <taxon>eudicotyledons</taxon>
        <taxon>Gunneridae</taxon>
        <taxon>Pentapetalae</taxon>
        <taxon>rosids</taxon>
        <taxon>fabids</taxon>
        <taxon>Fabales</taxon>
        <taxon>Fabaceae</taxon>
        <taxon>Papilionoideae</taxon>
        <taxon>50 kb inversion clade</taxon>
        <taxon>NPAAA clade</taxon>
        <taxon>indigoferoid/millettioid clade</taxon>
        <taxon>Phaseoleae</taxon>
        <taxon>Clitoria</taxon>
    </lineage>
</organism>
<evidence type="ECO:0000313" key="3">
    <source>
        <dbReference type="Proteomes" id="UP001359559"/>
    </source>
</evidence>
<gene>
    <name evidence="2" type="ORF">RJT34_02895</name>
</gene>
<feature type="region of interest" description="Disordered" evidence="1">
    <location>
        <begin position="1"/>
        <end position="45"/>
    </location>
</feature>